<dbReference type="STRING" id="380248.SAMN05216251_106117"/>
<evidence type="ECO:0000259" key="1">
    <source>
        <dbReference type="PROSITE" id="PS50075"/>
    </source>
</evidence>
<evidence type="ECO:0000313" key="2">
    <source>
        <dbReference type="EMBL" id="SFE89949.1"/>
    </source>
</evidence>
<dbReference type="OrthoDB" id="3392378at2"/>
<dbReference type="InterPro" id="IPR009081">
    <property type="entry name" value="PP-bd_ACP"/>
</dbReference>
<feature type="domain" description="Carrier" evidence="1">
    <location>
        <begin position="1"/>
        <end position="81"/>
    </location>
</feature>
<gene>
    <name evidence="2" type="ORF">SAMN05216251_106117</name>
</gene>
<dbReference type="Gene3D" id="1.10.1200.10">
    <property type="entry name" value="ACP-like"/>
    <property type="match status" value="1"/>
</dbReference>
<dbReference type="RefSeq" id="WP_093713507.1">
    <property type="nucleotide sequence ID" value="NZ_FONG01000006.1"/>
</dbReference>
<evidence type="ECO:0000313" key="3">
    <source>
        <dbReference type="Proteomes" id="UP000199323"/>
    </source>
</evidence>
<sequence length="88" mass="9969">MEHAEIIDHLQHSLSVILDRPLPEFSADTRILEDLEIDSMRFVELLMSLEDTIGLEVDPESLEPEVFQSAGSFADYIKIRLDLSRVAG</sequence>
<dbReference type="SUPFAM" id="SSF47336">
    <property type="entry name" value="ACP-like"/>
    <property type="match status" value="1"/>
</dbReference>
<proteinExistence type="predicted"/>
<accession>A0A1I2EB71</accession>
<dbReference type="AlphaFoldDB" id="A0A1I2EB71"/>
<dbReference type="InterPro" id="IPR036736">
    <property type="entry name" value="ACP-like_sf"/>
</dbReference>
<reference evidence="2 3" key="1">
    <citation type="submission" date="2016-10" db="EMBL/GenBank/DDBJ databases">
        <authorList>
            <person name="de Groot N.N."/>
        </authorList>
    </citation>
    <scope>NUCLEOTIDE SEQUENCE [LARGE SCALE GENOMIC DNA]</scope>
    <source>
        <strain evidence="2 3">CGMCC 4.3510</strain>
    </source>
</reference>
<protein>
    <submittedName>
        <fullName evidence="2">Acyl carrier protein</fullName>
    </submittedName>
</protein>
<dbReference type="PROSITE" id="PS50075">
    <property type="entry name" value="CARRIER"/>
    <property type="match status" value="1"/>
</dbReference>
<dbReference type="Pfam" id="PF00550">
    <property type="entry name" value="PP-binding"/>
    <property type="match status" value="1"/>
</dbReference>
<keyword evidence="3" id="KW-1185">Reference proteome</keyword>
<name>A0A1I2EB71_9ACTN</name>
<organism evidence="2 3">
    <name type="scientific">Actinacidiphila alni</name>
    <dbReference type="NCBI Taxonomy" id="380248"/>
    <lineage>
        <taxon>Bacteria</taxon>
        <taxon>Bacillati</taxon>
        <taxon>Actinomycetota</taxon>
        <taxon>Actinomycetes</taxon>
        <taxon>Kitasatosporales</taxon>
        <taxon>Streptomycetaceae</taxon>
        <taxon>Actinacidiphila</taxon>
    </lineage>
</organism>
<dbReference type="EMBL" id="FONG01000006">
    <property type="protein sequence ID" value="SFE89949.1"/>
    <property type="molecule type" value="Genomic_DNA"/>
</dbReference>
<dbReference type="Proteomes" id="UP000199323">
    <property type="component" value="Unassembled WGS sequence"/>
</dbReference>